<gene>
    <name evidence="2" type="ORF">MNBD_NITROSPINAE02-1230</name>
</gene>
<accession>A0A3B1BPA4</accession>
<dbReference type="Gene3D" id="3.60.15.10">
    <property type="entry name" value="Ribonuclease Z/Hydroxyacylglutathione hydrolase-like"/>
    <property type="match status" value="1"/>
</dbReference>
<dbReference type="SMART" id="SM00849">
    <property type="entry name" value="Lactamase_B"/>
    <property type="match status" value="1"/>
</dbReference>
<dbReference type="PANTHER" id="PTHR43041">
    <property type="entry name" value="HYDROLASE, METALLO-BETA-LACTAMASE SUPERFAMILY"/>
    <property type="match status" value="1"/>
</dbReference>
<keyword evidence="2" id="KW-0456">Lyase</keyword>
<dbReference type="PANTHER" id="PTHR43041:SF1">
    <property type="entry name" value="METALLO-BETA-LACTAMASE DOMAIN-CONTAINING PROTEIN"/>
    <property type="match status" value="1"/>
</dbReference>
<dbReference type="CDD" id="cd07709">
    <property type="entry name" value="flavodiiron_proteins_MBL-fold"/>
    <property type="match status" value="1"/>
</dbReference>
<evidence type="ECO:0000259" key="1">
    <source>
        <dbReference type="SMART" id="SM00849"/>
    </source>
</evidence>
<dbReference type="InterPro" id="IPR036866">
    <property type="entry name" value="RibonucZ/Hydroxyglut_hydro"/>
</dbReference>
<dbReference type="InterPro" id="IPR001279">
    <property type="entry name" value="Metallo-B-lactamas"/>
</dbReference>
<dbReference type="GO" id="GO:0004016">
    <property type="term" value="F:adenylate cyclase activity"/>
    <property type="evidence" value="ECO:0007669"/>
    <property type="project" value="UniProtKB-EC"/>
</dbReference>
<dbReference type="EC" id="4.6.1.1" evidence="2"/>
<feature type="domain" description="Metallo-beta-lactamase" evidence="1">
    <location>
        <begin position="44"/>
        <end position="234"/>
    </location>
</feature>
<dbReference type="InterPro" id="IPR045761">
    <property type="entry name" value="ODP_dom"/>
</dbReference>
<proteinExistence type="predicted"/>
<reference evidence="2" key="1">
    <citation type="submission" date="2018-06" db="EMBL/GenBank/DDBJ databases">
        <authorList>
            <person name="Zhirakovskaya E."/>
        </authorList>
    </citation>
    <scope>NUCLEOTIDE SEQUENCE</scope>
</reference>
<dbReference type="Pfam" id="PF19583">
    <property type="entry name" value="ODP"/>
    <property type="match status" value="1"/>
</dbReference>
<dbReference type="AlphaFoldDB" id="A0A3B1BPA4"/>
<dbReference type="EMBL" id="UOGE01000052">
    <property type="protein sequence ID" value="VAX20166.1"/>
    <property type="molecule type" value="Genomic_DNA"/>
</dbReference>
<protein>
    <submittedName>
        <fullName evidence="2">Adenylate cyclase</fullName>
        <ecNumber evidence="2">4.6.1.1</ecNumber>
    </submittedName>
</protein>
<evidence type="ECO:0000313" key="2">
    <source>
        <dbReference type="EMBL" id="VAX20166.1"/>
    </source>
</evidence>
<sequence>MADTIIFGVDMSSDSGKNIDLSNPVQIADGIYWIGFHDKEAGLHCNPYLLIDGDEAVLFDPGSVPHFPVVLSMVCKLVSFDQITHIVVSHQDPDLCGAIPRFEELIYGVGGECDISAHTRASVLISHYGVRSKFYNVDMNGWKLTLKSGRTLEFIFTPYLHFPGAYMTYDSRSKILFSGDVFGAFSFDWNLFANEYYLEAMKAFHENYMPGKNFVNKAMEKLEKLDIKIIAPQHGSIINKDAPRYINALKNIECGDYLFENGD</sequence>
<organism evidence="2">
    <name type="scientific">hydrothermal vent metagenome</name>
    <dbReference type="NCBI Taxonomy" id="652676"/>
    <lineage>
        <taxon>unclassified sequences</taxon>
        <taxon>metagenomes</taxon>
        <taxon>ecological metagenomes</taxon>
    </lineage>
</organism>
<name>A0A3B1BPA4_9ZZZZ</name>
<dbReference type="SUPFAM" id="SSF56281">
    <property type="entry name" value="Metallo-hydrolase/oxidoreductase"/>
    <property type="match status" value="1"/>
</dbReference>